<accession>A0A1B1YXN0</accession>
<dbReference type="RefSeq" id="WP_068807861.1">
    <property type="nucleotide sequence ID" value="NZ_CP014671.1"/>
</dbReference>
<dbReference type="EMBL" id="CP014671">
    <property type="protein sequence ID" value="ANX05519.1"/>
    <property type="molecule type" value="Genomic_DNA"/>
</dbReference>
<dbReference type="KEGG" id="gbi:PG2T_06215"/>
<dbReference type="PANTHER" id="PTHR43685:SF2">
    <property type="entry name" value="GLYCOSYLTRANSFERASE 2-LIKE DOMAIN-CONTAINING PROTEIN"/>
    <property type="match status" value="1"/>
</dbReference>
<dbReference type="InterPro" id="IPR029044">
    <property type="entry name" value="Nucleotide-diphossugar_trans"/>
</dbReference>
<dbReference type="GO" id="GO:0016740">
    <property type="term" value="F:transferase activity"/>
    <property type="evidence" value="ECO:0007669"/>
    <property type="project" value="UniProtKB-KW"/>
</dbReference>
<keyword evidence="2" id="KW-0808">Transferase</keyword>
<gene>
    <name evidence="2" type="ORF">PG2T_06215</name>
</gene>
<evidence type="ECO:0000313" key="3">
    <source>
        <dbReference type="Proteomes" id="UP000092952"/>
    </source>
</evidence>
<dbReference type="PANTHER" id="PTHR43685">
    <property type="entry name" value="GLYCOSYLTRANSFERASE"/>
    <property type="match status" value="1"/>
</dbReference>
<dbReference type="AlphaFoldDB" id="A0A1B1YXN0"/>
<dbReference type="InterPro" id="IPR050834">
    <property type="entry name" value="Glycosyltransf_2"/>
</dbReference>
<dbReference type="CDD" id="cd04196">
    <property type="entry name" value="GT_2_like_d"/>
    <property type="match status" value="1"/>
</dbReference>
<protein>
    <submittedName>
        <fullName evidence="2">Glycosyl transferase family 2</fullName>
    </submittedName>
</protein>
<dbReference type="InParanoid" id="A0A1B1YXN0"/>
<dbReference type="STRING" id="1810504.PG2T_06215"/>
<dbReference type="SUPFAM" id="SSF53448">
    <property type="entry name" value="Nucleotide-diphospho-sugar transferases"/>
    <property type="match status" value="1"/>
</dbReference>
<evidence type="ECO:0000259" key="1">
    <source>
        <dbReference type="Pfam" id="PF00535"/>
    </source>
</evidence>
<dbReference type="Pfam" id="PF00535">
    <property type="entry name" value="Glycos_transf_2"/>
    <property type="match status" value="1"/>
</dbReference>
<organism evidence="2 3">
    <name type="scientific">Immundisolibacter cernigliae</name>
    <dbReference type="NCBI Taxonomy" id="1810504"/>
    <lineage>
        <taxon>Bacteria</taxon>
        <taxon>Pseudomonadati</taxon>
        <taxon>Pseudomonadota</taxon>
        <taxon>Gammaproteobacteria</taxon>
        <taxon>Immundisolibacterales</taxon>
        <taxon>Immundisolibacteraceae</taxon>
        <taxon>Immundisolibacter</taxon>
    </lineage>
</organism>
<name>A0A1B1YXN0_9GAMM</name>
<keyword evidence="3" id="KW-1185">Reference proteome</keyword>
<reference evidence="3" key="1">
    <citation type="submission" date="2016-03" db="EMBL/GenBank/DDBJ databases">
        <title>Complete genome sequence of Solimmundus cernigliae, representing a novel lineage of polycyclic aromatic hydrocarbon degraders within the Gammaproteobacteria.</title>
        <authorList>
            <person name="Singleton D.R."/>
            <person name="Dickey A.N."/>
            <person name="Scholl E.H."/>
            <person name="Wright F.A."/>
            <person name="Aitken M.D."/>
        </authorList>
    </citation>
    <scope>NUCLEOTIDE SEQUENCE [LARGE SCALE GENOMIC DNA]</scope>
    <source>
        <strain evidence="3">TR3.2</strain>
    </source>
</reference>
<evidence type="ECO:0000313" key="2">
    <source>
        <dbReference type="EMBL" id="ANX05519.1"/>
    </source>
</evidence>
<dbReference type="InterPro" id="IPR001173">
    <property type="entry name" value="Glyco_trans_2-like"/>
</dbReference>
<proteinExistence type="predicted"/>
<sequence>MSKSDVLAGVNMAQPKVAILLCTYHGQHYLAEQLDSFVAQTHANWEVWASDDGSLDDTHTILKEYRQKWPTGRLSVHFGPAEGFSANFLSLTCRAGIEADYYAYSDQDDIWEPNKLARAVQWLETIPENIPALYCSRTRLVDANNNEIGLSPLFSKPPSFANALMQSIGGGNTMVFNNATRNLLREAGKNLPVITHDWWAYMAVTGCGGKVFYDSEPTLRYRQHDGNLVGMNATWPARFKRIRMFWQGRFRAWNDGNIAALRALSHRLTPENREILERFARAREISLIPRLIHLKRSGLYRQTVLGNLGLVAAAIFRKL</sequence>
<dbReference type="Proteomes" id="UP000092952">
    <property type="component" value="Chromosome"/>
</dbReference>
<dbReference type="Gene3D" id="3.90.550.10">
    <property type="entry name" value="Spore Coat Polysaccharide Biosynthesis Protein SpsA, Chain A"/>
    <property type="match status" value="1"/>
</dbReference>
<feature type="domain" description="Glycosyltransferase 2-like" evidence="1">
    <location>
        <begin position="19"/>
        <end position="131"/>
    </location>
</feature>